<feature type="transmembrane region" description="Helical" evidence="9">
    <location>
        <begin position="283"/>
        <end position="303"/>
    </location>
</feature>
<evidence type="ECO:0000256" key="3">
    <source>
        <dbReference type="ARBA" id="ARBA00022475"/>
    </source>
</evidence>
<dbReference type="PANTHER" id="PTHR46997">
    <property type="entry name" value="LOW AFFINITY TRYPTOPHAN PERMEASE-RELATED"/>
    <property type="match status" value="1"/>
</dbReference>
<feature type="transmembrane region" description="Helical" evidence="9">
    <location>
        <begin position="149"/>
        <end position="169"/>
    </location>
</feature>
<evidence type="ECO:0000256" key="2">
    <source>
        <dbReference type="ARBA" id="ARBA00022448"/>
    </source>
</evidence>
<evidence type="ECO:0000256" key="1">
    <source>
        <dbReference type="ARBA" id="ARBA00004429"/>
    </source>
</evidence>
<dbReference type="Proteomes" id="UP000594001">
    <property type="component" value="Chromosome"/>
</dbReference>
<keyword evidence="6" id="KW-0029">Amino-acid transport</keyword>
<keyword evidence="11" id="KW-1185">Reference proteome</keyword>
<dbReference type="PRINTS" id="PR00166">
    <property type="entry name" value="AROAAPRMEASE"/>
</dbReference>
<evidence type="ECO:0000256" key="9">
    <source>
        <dbReference type="SAM" id="Phobius"/>
    </source>
</evidence>
<dbReference type="EMBL" id="CP054719">
    <property type="protein sequence ID" value="QOL20099.1"/>
    <property type="molecule type" value="Genomic_DNA"/>
</dbReference>
<dbReference type="GO" id="GO:0015173">
    <property type="term" value="F:aromatic amino acid transmembrane transporter activity"/>
    <property type="evidence" value="ECO:0007669"/>
    <property type="project" value="InterPro"/>
</dbReference>
<sequence>MSKNKRLGGLLIVAGTTVGGGMLALPIASASAGVGLSIILLIGMWALMTYTALITLEMNLYFNRGVSIAYAAEYSLGRAGKVISTFTIAMLFYALLSAYMAGGSSVLDQLIDSIFGLKISSEVSVVLFAVIFGGIILARTHIVDTANRWLLFVKTSFFIIIVAACLPKIDVSLLGRVPAECIPCFSALIPLFFTSFGFHGSIPTIVNYIGPDPHKLRSTFILGSTIPLIVYIVWEVVVLGVIPLEGSDSFAFIKASGGDLGVFANTLSNLAGGGWVVSAAQGFTSLAVATSFLGVGLGLFDFMEEQLTRNDKKPSVFFTGAFTFVVPLVFALFYPEGFVMALGYAAIALSILAIIIPTLVVWKLRKTHVSKARPVCGGRLGLIFALLCGVGVIVLEIRAILN</sequence>
<keyword evidence="2" id="KW-0813">Transport</keyword>
<dbReference type="GO" id="GO:0005886">
    <property type="term" value="C:plasma membrane"/>
    <property type="evidence" value="ECO:0007669"/>
    <property type="project" value="UniProtKB-SubCell"/>
</dbReference>
<evidence type="ECO:0000313" key="10">
    <source>
        <dbReference type="EMBL" id="QOL20099.1"/>
    </source>
</evidence>
<proteinExistence type="predicted"/>
<feature type="transmembrane region" description="Helical" evidence="9">
    <location>
        <begin position="40"/>
        <end position="62"/>
    </location>
</feature>
<feature type="transmembrane region" description="Helical" evidence="9">
    <location>
        <begin position="189"/>
        <end position="209"/>
    </location>
</feature>
<dbReference type="GO" id="GO:0003333">
    <property type="term" value="P:amino acid transmembrane transport"/>
    <property type="evidence" value="ECO:0007669"/>
    <property type="project" value="InterPro"/>
</dbReference>
<protein>
    <submittedName>
        <fullName evidence="10">Tyrosine-specific transport protein</fullName>
    </submittedName>
</protein>
<accession>A0A7L9RU92</accession>
<keyword evidence="5 9" id="KW-0812">Transmembrane</keyword>
<dbReference type="RefSeq" id="WP_350331654.1">
    <property type="nucleotide sequence ID" value="NZ_CP054719.1"/>
</dbReference>
<keyword evidence="4" id="KW-0997">Cell inner membrane</keyword>
<feature type="transmembrane region" description="Helical" evidence="9">
    <location>
        <begin position="315"/>
        <end position="335"/>
    </location>
</feature>
<dbReference type="KEGG" id="pbal:CPBP_00879"/>
<feature type="transmembrane region" description="Helical" evidence="9">
    <location>
        <begin position="114"/>
        <end position="137"/>
    </location>
</feature>
<feature type="transmembrane region" description="Helical" evidence="9">
    <location>
        <begin position="221"/>
        <end position="242"/>
    </location>
</feature>
<organism evidence="10 11">
    <name type="scientific">Candidatus Bodocaedibacter vickermanii</name>
    <dbReference type="NCBI Taxonomy" id="2741701"/>
    <lineage>
        <taxon>Bacteria</taxon>
        <taxon>Pseudomonadati</taxon>
        <taxon>Pseudomonadota</taxon>
        <taxon>Alphaproteobacteria</taxon>
        <taxon>Holosporales</taxon>
        <taxon>Candidatus Paracaedibacteraceae</taxon>
        <taxon>Candidatus Bodocaedibacter</taxon>
    </lineage>
</organism>
<evidence type="ECO:0000313" key="11">
    <source>
        <dbReference type="Proteomes" id="UP000594001"/>
    </source>
</evidence>
<keyword evidence="3" id="KW-1003">Cell membrane</keyword>
<gene>
    <name evidence="10" type="primary">tyrP</name>
    <name evidence="10" type="ORF">CPBP_00879</name>
</gene>
<dbReference type="InterPro" id="IPR018227">
    <property type="entry name" value="Amino_acid_transport_2"/>
</dbReference>
<evidence type="ECO:0000256" key="5">
    <source>
        <dbReference type="ARBA" id="ARBA00022692"/>
    </source>
</evidence>
<dbReference type="Pfam" id="PF03222">
    <property type="entry name" value="Trp_Tyr_perm"/>
    <property type="match status" value="1"/>
</dbReference>
<dbReference type="Gene3D" id="1.20.1740.10">
    <property type="entry name" value="Amino acid/polyamine transporter I"/>
    <property type="match status" value="1"/>
</dbReference>
<reference evidence="10 11" key="1">
    <citation type="submission" date="2020-06" db="EMBL/GenBank/DDBJ databases">
        <title>The endosymbiont of the kinetoplastid Bodo saltans is a Paracaedibacter-like alpha-proteobacterium possessing a putative toxin-antitoxin system.</title>
        <authorList>
            <person name="Midha S."/>
            <person name="Rigden D.J."/>
            <person name="Siozios S."/>
            <person name="Hurst G.D.D."/>
            <person name="Jackson A.P."/>
        </authorList>
    </citation>
    <scope>NUCLEOTIDE SEQUENCE [LARGE SCALE GENOMIC DNA]</scope>
    <source>
        <strain evidence="10">Lake Konstanz</strain>
    </source>
</reference>
<keyword evidence="8 9" id="KW-0472">Membrane</keyword>
<keyword evidence="7 9" id="KW-1133">Transmembrane helix</keyword>
<evidence type="ECO:0000256" key="4">
    <source>
        <dbReference type="ARBA" id="ARBA00022519"/>
    </source>
</evidence>
<name>A0A7L9RU92_9PROT</name>
<evidence type="ECO:0000256" key="6">
    <source>
        <dbReference type="ARBA" id="ARBA00022970"/>
    </source>
</evidence>
<feature type="transmembrane region" description="Helical" evidence="9">
    <location>
        <begin position="341"/>
        <end position="362"/>
    </location>
</feature>
<evidence type="ECO:0000256" key="8">
    <source>
        <dbReference type="ARBA" id="ARBA00023136"/>
    </source>
</evidence>
<feature type="transmembrane region" description="Helical" evidence="9">
    <location>
        <begin position="382"/>
        <end position="401"/>
    </location>
</feature>
<dbReference type="AlphaFoldDB" id="A0A7L9RU92"/>
<dbReference type="InterPro" id="IPR013059">
    <property type="entry name" value="Trp_tyr_transpt"/>
</dbReference>
<feature type="transmembrane region" description="Helical" evidence="9">
    <location>
        <begin position="82"/>
        <end position="102"/>
    </location>
</feature>
<comment type="subcellular location">
    <subcellularLocation>
        <location evidence="1">Cell inner membrane</location>
        <topology evidence="1">Multi-pass membrane protein</topology>
    </subcellularLocation>
</comment>
<evidence type="ECO:0000256" key="7">
    <source>
        <dbReference type="ARBA" id="ARBA00022989"/>
    </source>
</evidence>
<dbReference type="PANTHER" id="PTHR46997:SF2">
    <property type="entry name" value="TYROSINE-SPECIFIC TRANSPORT SYSTEM"/>
    <property type="match status" value="1"/>
</dbReference>